<reference evidence="1 2" key="1">
    <citation type="submission" date="2016-12" db="EMBL/GenBank/DDBJ databases">
        <authorList>
            <person name="Song W.-J."/>
            <person name="Kurnit D.M."/>
        </authorList>
    </citation>
    <scope>NUCLEOTIDE SEQUENCE [LARGE SCALE GENOMIC DNA]</scope>
    <source>
        <strain evidence="1 2">DSM 19599</strain>
    </source>
</reference>
<accession>A0A1M7ZMX2</accession>
<dbReference type="InterPro" id="IPR021146">
    <property type="entry name" value="Phage_gp6-like_head-tail"/>
</dbReference>
<organism evidence="1 2">
    <name type="scientific">Pseudoxanthobacter soli DSM 19599</name>
    <dbReference type="NCBI Taxonomy" id="1123029"/>
    <lineage>
        <taxon>Bacteria</taxon>
        <taxon>Pseudomonadati</taxon>
        <taxon>Pseudomonadota</taxon>
        <taxon>Alphaproteobacteria</taxon>
        <taxon>Hyphomicrobiales</taxon>
        <taxon>Segnochrobactraceae</taxon>
        <taxon>Pseudoxanthobacter</taxon>
    </lineage>
</organism>
<proteinExistence type="predicted"/>
<dbReference type="AlphaFoldDB" id="A0A1M7ZMX2"/>
<dbReference type="NCBIfam" id="TIGR02215">
    <property type="entry name" value="phage_chp_gp8"/>
    <property type="match status" value="1"/>
</dbReference>
<dbReference type="Gene3D" id="1.10.3230.30">
    <property type="entry name" value="Phage gp6-like head-tail connector protein"/>
    <property type="match status" value="1"/>
</dbReference>
<dbReference type="Proteomes" id="UP000186406">
    <property type="component" value="Unassembled WGS sequence"/>
</dbReference>
<evidence type="ECO:0000313" key="1">
    <source>
        <dbReference type="EMBL" id="SHO66227.1"/>
    </source>
</evidence>
<dbReference type="EMBL" id="FRXO01000005">
    <property type="protein sequence ID" value="SHO66227.1"/>
    <property type="molecule type" value="Genomic_DNA"/>
</dbReference>
<dbReference type="InterPro" id="IPR011738">
    <property type="entry name" value="Phage_CHP"/>
</dbReference>
<dbReference type="Pfam" id="PF05135">
    <property type="entry name" value="Phage_connect_1"/>
    <property type="match status" value="2"/>
</dbReference>
<dbReference type="InterPro" id="IPR006450">
    <property type="entry name" value="Phage_HK97_gp6-like"/>
</dbReference>
<dbReference type="CDD" id="cd08054">
    <property type="entry name" value="gp6"/>
    <property type="match status" value="1"/>
</dbReference>
<name>A0A1M7ZMX2_9HYPH</name>
<evidence type="ECO:0008006" key="3">
    <source>
        <dbReference type="Google" id="ProtNLM"/>
    </source>
</evidence>
<dbReference type="RefSeq" id="WP_073629809.1">
    <property type="nucleotide sequence ID" value="NZ_FRXO01000005.1"/>
</dbReference>
<protein>
    <recommendedName>
        <fullName evidence="3">Phage gp6-like head-tail connector protein</fullName>
    </recommendedName>
</protein>
<sequence length="188" mass="19921">MATFLVRPPEAEPASLQEAKLFLRVDGDDEDDLIAGLVTTARTHVEREARRAMVSQGWRTVLPGRPSGGRVPLGPAPVIAVTAVTAYDAEGTATAVDAGRYRVDRAGEPAELVLERAVAGAENGIEIDFDCGYGTDGAAVPRPLVQAVLMVAAHWYEHREAATLGAVTAPVARGVEALIAPYRAVRLR</sequence>
<dbReference type="OrthoDB" id="7597216at2"/>
<keyword evidence="2" id="KW-1185">Reference proteome</keyword>
<dbReference type="NCBIfam" id="TIGR01560">
    <property type="entry name" value="put_DNA_pack"/>
    <property type="match status" value="2"/>
</dbReference>
<evidence type="ECO:0000313" key="2">
    <source>
        <dbReference type="Proteomes" id="UP000186406"/>
    </source>
</evidence>
<dbReference type="STRING" id="1123029.SAMN02745172_02882"/>
<gene>
    <name evidence="1" type="ORF">SAMN02745172_02882</name>
</gene>